<organism evidence="1 2">
    <name type="scientific">Candidatus Raymondbacteria bacterium RIFOXYD12_FULL_49_13</name>
    <dbReference type="NCBI Taxonomy" id="1817890"/>
    <lineage>
        <taxon>Bacteria</taxon>
        <taxon>Raymondiibacteriota</taxon>
    </lineage>
</organism>
<dbReference type="AlphaFoldDB" id="A0A1F7FCY7"/>
<sequence>MSKNKGYSEAPPDVAAELERSVTVKDFLPSPDEIAAVLKKEETIPVTMKLKKRTVERYKRYAREKGIKYQTFVSAILDNYARNILGR</sequence>
<reference evidence="1 2" key="1">
    <citation type="journal article" date="2016" name="Nat. Commun.">
        <title>Thousands of microbial genomes shed light on interconnected biogeochemical processes in an aquifer system.</title>
        <authorList>
            <person name="Anantharaman K."/>
            <person name="Brown C.T."/>
            <person name="Hug L.A."/>
            <person name="Sharon I."/>
            <person name="Castelle C.J."/>
            <person name="Probst A.J."/>
            <person name="Thomas B.C."/>
            <person name="Singh A."/>
            <person name="Wilkins M.J."/>
            <person name="Karaoz U."/>
            <person name="Brodie E.L."/>
            <person name="Williams K.H."/>
            <person name="Hubbard S.S."/>
            <person name="Banfield J.F."/>
        </authorList>
    </citation>
    <scope>NUCLEOTIDE SEQUENCE [LARGE SCALE GENOMIC DNA]</scope>
</reference>
<dbReference type="EMBL" id="MFYX01000073">
    <property type="protein sequence ID" value="OGK04382.1"/>
    <property type="molecule type" value="Genomic_DNA"/>
</dbReference>
<dbReference type="Proteomes" id="UP000179243">
    <property type="component" value="Unassembled WGS sequence"/>
</dbReference>
<proteinExistence type="predicted"/>
<evidence type="ECO:0000313" key="1">
    <source>
        <dbReference type="EMBL" id="OGK04382.1"/>
    </source>
</evidence>
<gene>
    <name evidence="1" type="ORF">A2519_18410</name>
</gene>
<evidence type="ECO:0008006" key="3">
    <source>
        <dbReference type="Google" id="ProtNLM"/>
    </source>
</evidence>
<accession>A0A1F7FCY7</accession>
<evidence type="ECO:0000313" key="2">
    <source>
        <dbReference type="Proteomes" id="UP000179243"/>
    </source>
</evidence>
<name>A0A1F7FCY7_UNCRA</name>
<protein>
    <recommendedName>
        <fullName evidence="3">CopG family transcriptional regulator</fullName>
    </recommendedName>
</protein>
<comment type="caution">
    <text evidence="1">The sequence shown here is derived from an EMBL/GenBank/DDBJ whole genome shotgun (WGS) entry which is preliminary data.</text>
</comment>